<reference evidence="1" key="1">
    <citation type="journal article" date="2015" name="Nature">
        <title>Complex archaea that bridge the gap between prokaryotes and eukaryotes.</title>
        <authorList>
            <person name="Spang A."/>
            <person name="Saw J.H."/>
            <person name="Jorgensen S.L."/>
            <person name="Zaremba-Niedzwiedzka K."/>
            <person name="Martijn J."/>
            <person name="Lind A.E."/>
            <person name="van Eijk R."/>
            <person name="Schleper C."/>
            <person name="Guy L."/>
            <person name="Ettema T.J."/>
        </authorList>
    </citation>
    <scope>NUCLEOTIDE SEQUENCE</scope>
</reference>
<organism evidence="1">
    <name type="scientific">marine sediment metagenome</name>
    <dbReference type="NCBI Taxonomy" id="412755"/>
    <lineage>
        <taxon>unclassified sequences</taxon>
        <taxon>metagenomes</taxon>
        <taxon>ecological metagenomes</taxon>
    </lineage>
</organism>
<accession>A0A0F8ZVG1</accession>
<dbReference type="InterPro" id="IPR025267">
    <property type="entry name" value="ORF017-like"/>
</dbReference>
<dbReference type="AlphaFoldDB" id="A0A0F8ZVG1"/>
<name>A0A0F8ZVG1_9ZZZZ</name>
<gene>
    <name evidence="1" type="ORF">LCGC14_2728500</name>
</gene>
<evidence type="ECO:0000313" key="1">
    <source>
        <dbReference type="EMBL" id="KKK89895.1"/>
    </source>
</evidence>
<protein>
    <submittedName>
        <fullName evidence="1">Uncharacterized protein</fullName>
    </submittedName>
</protein>
<dbReference type="Pfam" id="PF13252">
    <property type="entry name" value="Phage_capsid_3"/>
    <property type="match status" value="1"/>
</dbReference>
<dbReference type="EMBL" id="LAZR01049330">
    <property type="protein sequence ID" value="KKK89895.1"/>
    <property type="molecule type" value="Genomic_DNA"/>
</dbReference>
<comment type="caution">
    <text evidence="1">The sequence shown here is derived from an EMBL/GenBank/DDBJ whole genome shotgun (WGS) entry which is preliminary data.</text>
</comment>
<proteinExistence type="predicted"/>
<sequence length="186" mass="21112">MAVTSYGVNHPLAVKLWSKKLFHEALTQTWVAKFMGKTANSLLYYAEDLQKSPGDRIRVGLRMLLSGDGIQGDGTLEGNEESLTTYFDDIVINQLRHAIRVGGRMSEQRVPFSIREEARLGLQDWWADRIDSWFFNQLAGNTDESDTRYTGHNTVTAPSSSNLFVCGPLAALHTRRLRCRQRRLTH</sequence>